<dbReference type="RefSeq" id="WP_267927431.1">
    <property type="nucleotide sequence ID" value="NZ_AP024233.1"/>
</dbReference>
<sequence>MKKKSQVRKSPFILITLFLFMWLIGVSLGEPTRVLEQAWSICLACIGIG</sequence>
<evidence type="ECO:0000313" key="1">
    <source>
        <dbReference type="EMBL" id="BCO10711.1"/>
    </source>
</evidence>
<proteinExistence type="predicted"/>
<dbReference type="InterPro" id="IPR047708">
    <property type="entry name" value="CD1871A-like"/>
</dbReference>
<keyword evidence="2" id="KW-1185">Reference proteome</keyword>
<gene>
    <name evidence="1" type="ORF">GF1_30870</name>
</gene>
<dbReference type="Proteomes" id="UP001063350">
    <property type="component" value="Chromosome"/>
</dbReference>
<evidence type="ECO:0000313" key="2">
    <source>
        <dbReference type="Proteomes" id="UP001063350"/>
    </source>
</evidence>
<dbReference type="EMBL" id="AP024233">
    <property type="protein sequence ID" value="BCO10711.1"/>
    <property type="molecule type" value="Genomic_DNA"/>
</dbReference>
<dbReference type="KEGG" id="ddu:GF1_30870"/>
<reference evidence="1" key="1">
    <citation type="submission" date="2020-12" db="EMBL/GenBank/DDBJ databases">
        <title>Desulfobium dissulfuricans gen. nov., sp. nov., a novel mesophilic, sulfate-reducing bacterium isolated from a deep-sea hydrothermal vent.</title>
        <authorList>
            <person name="Hashimoto Y."/>
            <person name="Tame A."/>
            <person name="Sawayama S."/>
            <person name="Miyazaki J."/>
            <person name="Takai K."/>
            <person name="Nakagawa S."/>
        </authorList>
    </citation>
    <scope>NUCLEOTIDE SEQUENCE</scope>
    <source>
        <strain evidence="1">GF1</strain>
    </source>
</reference>
<organism evidence="1 2">
    <name type="scientific">Desulfolithobacter dissulfuricans</name>
    <dbReference type="NCBI Taxonomy" id="2795293"/>
    <lineage>
        <taxon>Bacteria</taxon>
        <taxon>Pseudomonadati</taxon>
        <taxon>Thermodesulfobacteriota</taxon>
        <taxon>Desulfobulbia</taxon>
        <taxon>Desulfobulbales</taxon>
        <taxon>Desulfobulbaceae</taxon>
        <taxon>Desulfolithobacter</taxon>
    </lineage>
</organism>
<dbReference type="AlphaFoldDB" id="A0A915U3J6"/>
<name>A0A915U3J6_9BACT</name>
<accession>A0A915U3J6</accession>
<protein>
    <submittedName>
        <fullName evidence="1">Uncharacterized protein</fullName>
    </submittedName>
</protein>
<dbReference type="NCBIfam" id="NF040920">
    <property type="entry name" value="CD1871A_fam"/>
    <property type="match status" value="1"/>
</dbReference>